<dbReference type="PANTHER" id="PTHR10357">
    <property type="entry name" value="ALPHA-AMYLASE FAMILY MEMBER"/>
    <property type="match status" value="1"/>
</dbReference>
<dbReference type="InterPro" id="IPR017853">
    <property type="entry name" value="GH"/>
</dbReference>
<protein>
    <submittedName>
        <fullName evidence="4">Glycosidase</fullName>
    </submittedName>
</protein>
<reference evidence="4 5" key="1">
    <citation type="submission" date="2018-08" db="EMBL/GenBank/DDBJ databases">
        <title>Genomic Encyclopedia of Archaeal and Bacterial Type Strains, Phase II (KMG-II): from individual species to whole genera.</title>
        <authorList>
            <person name="Goeker M."/>
        </authorList>
    </citation>
    <scope>NUCLEOTIDE SEQUENCE [LARGE SCALE GENOMIC DNA]</scope>
    <source>
        <strain evidence="4 5">DSM 100880</strain>
    </source>
</reference>
<dbReference type="Gene3D" id="2.60.40.1180">
    <property type="entry name" value="Golgi alpha-mannosidase II"/>
    <property type="match status" value="1"/>
</dbReference>
<evidence type="ECO:0000259" key="3">
    <source>
        <dbReference type="SMART" id="SM00642"/>
    </source>
</evidence>
<dbReference type="SUPFAM" id="SSF51445">
    <property type="entry name" value="(Trans)glycosidases"/>
    <property type="match status" value="1"/>
</dbReference>
<dbReference type="InterPro" id="IPR014756">
    <property type="entry name" value="Ig_E-set"/>
</dbReference>
<keyword evidence="5" id="KW-1185">Reference proteome</keyword>
<evidence type="ECO:0000313" key="5">
    <source>
        <dbReference type="Proteomes" id="UP000257136"/>
    </source>
</evidence>
<dbReference type="SMART" id="SM00642">
    <property type="entry name" value="Aamy"/>
    <property type="match status" value="1"/>
</dbReference>
<evidence type="ECO:0000313" key="4">
    <source>
        <dbReference type="EMBL" id="REH00169.1"/>
    </source>
</evidence>
<dbReference type="InterPro" id="IPR015171">
    <property type="entry name" value="Cyc-maltodext_N"/>
</dbReference>
<keyword evidence="1" id="KW-0378">Hydrolase</keyword>
<evidence type="ECO:0000256" key="1">
    <source>
        <dbReference type="ARBA" id="ARBA00022801"/>
    </source>
</evidence>
<dbReference type="EMBL" id="QUNI01000003">
    <property type="protein sequence ID" value="REH00169.1"/>
    <property type="molecule type" value="Genomic_DNA"/>
</dbReference>
<dbReference type="InterPro" id="IPR006047">
    <property type="entry name" value="GH13_cat_dom"/>
</dbReference>
<dbReference type="GO" id="GO:0016798">
    <property type="term" value="F:hydrolase activity, acting on glycosyl bonds"/>
    <property type="evidence" value="ECO:0007669"/>
    <property type="project" value="UniProtKB-KW"/>
</dbReference>
<dbReference type="GO" id="GO:0005975">
    <property type="term" value="P:carbohydrate metabolic process"/>
    <property type="evidence" value="ECO:0007669"/>
    <property type="project" value="InterPro"/>
</dbReference>
<name>A0A3E0EPS7_9FLAO</name>
<dbReference type="Gene3D" id="2.60.40.10">
    <property type="entry name" value="Immunoglobulins"/>
    <property type="match status" value="1"/>
</dbReference>
<dbReference type="PANTHER" id="PTHR10357:SF210">
    <property type="entry name" value="MALTODEXTRIN GLUCOSIDASE"/>
    <property type="match status" value="1"/>
</dbReference>
<dbReference type="Pfam" id="PF09087">
    <property type="entry name" value="Cyc-maltodext_N"/>
    <property type="match status" value="1"/>
</dbReference>
<dbReference type="InterPro" id="IPR013780">
    <property type="entry name" value="Glyco_hydro_b"/>
</dbReference>
<proteinExistence type="predicted"/>
<comment type="caution">
    <text evidence="4">The sequence shown here is derived from an EMBL/GenBank/DDBJ whole genome shotgun (WGS) entry which is preliminary data.</text>
</comment>
<dbReference type="AlphaFoldDB" id="A0A3E0EPS7"/>
<dbReference type="Pfam" id="PF00128">
    <property type="entry name" value="Alpha-amylase"/>
    <property type="match status" value="1"/>
</dbReference>
<organism evidence="4 5">
    <name type="scientific">Flavobacterium aquicola</name>
    <dbReference type="NCBI Taxonomy" id="1682742"/>
    <lineage>
        <taxon>Bacteria</taxon>
        <taxon>Pseudomonadati</taxon>
        <taxon>Bacteroidota</taxon>
        <taxon>Flavobacteriia</taxon>
        <taxon>Flavobacteriales</taxon>
        <taxon>Flavobacteriaceae</taxon>
        <taxon>Flavobacterium</taxon>
    </lineage>
</organism>
<feature type="domain" description="Glycosyl hydrolase family 13 catalytic" evidence="3">
    <location>
        <begin position="147"/>
        <end position="544"/>
    </location>
</feature>
<dbReference type="InterPro" id="IPR013783">
    <property type="entry name" value="Ig-like_fold"/>
</dbReference>
<dbReference type="SUPFAM" id="SSF81296">
    <property type="entry name" value="E set domains"/>
    <property type="match status" value="1"/>
</dbReference>
<accession>A0A3E0EPS7</accession>
<dbReference type="Proteomes" id="UP000257136">
    <property type="component" value="Unassembled WGS sequence"/>
</dbReference>
<sequence>MPEKENTFRQLFKSQITIMKKTILLLMLGFSLVTNAKNTEVYPTNWWTDMKTNAIQLLIRTTDDVFLSDKVTINYPGITVAKTYSFPNQKYIAVDIVIAPEAVAGDVIIELNQKGGKQKIKWPLYNRRSGNGTQYAQGVTSSDFIDLIMVDRFSNGDVTNDKVKGMRDQSLNRNEMYDRHGGDLQGVINNLDYIQGLGVTTLWFTPIMENDMEKRTEHGYAITNHYKIDKRYGDDALYEKLSNQLHQRGMKLIFDAVYNHMGSFHFLELDPPANDWVHRWPAYTQTNYREITLFDPYGTKSDKKRMSDGWFDSIMPDINQDNPFMANFIIQNCIWHIEKFGIDGVRLDTYTYNDLDFANRCNKAIMDEFPKISIFGEIMVHGVANQAYFEQNNLDVSFKSNLPSVVDFQALYYGIIPALTEPFGWKEGVNRLYYTLSSDYLSKNPMQKVLLLDNHDEPRFFSLVGENVEKQKMGFQWLLTCRGIPQLYYGSEVLAKGFKAPDGLVRADFPGGWNEDTKNAFTGKGMTDDEKSTQDLVRKLANYRKNSSALKTGKMMHYVPVDGLYVYFRYDENQTIMCVMNTSDSEKEIDFQKYDERTAGFASAKNVLTDEILKTSDKTTIPATKMWVLELSK</sequence>
<dbReference type="Gene3D" id="3.20.20.80">
    <property type="entry name" value="Glycosidases"/>
    <property type="match status" value="1"/>
</dbReference>
<keyword evidence="2 4" id="KW-0326">Glycosidase</keyword>
<evidence type="ECO:0000256" key="2">
    <source>
        <dbReference type="ARBA" id="ARBA00023295"/>
    </source>
</evidence>
<dbReference type="SUPFAM" id="SSF51011">
    <property type="entry name" value="Glycosyl hydrolase domain"/>
    <property type="match status" value="1"/>
</dbReference>
<gene>
    <name evidence="4" type="ORF">C8P67_103143</name>
</gene>